<dbReference type="InterPro" id="IPR002893">
    <property type="entry name" value="Znf_MYND"/>
</dbReference>
<dbReference type="InterPro" id="IPR039448">
    <property type="entry name" value="Beta_helix"/>
</dbReference>
<dbReference type="InterPro" id="IPR019734">
    <property type="entry name" value="TPR_rpt"/>
</dbReference>
<dbReference type="PROSITE" id="PS01360">
    <property type="entry name" value="ZF_MYND_1"/>
    <property type="match status" value="1"/>
</dbReference>
<dbReference type="SUPFAM" id="SSF48452">
    <property type="entry name" value="TPR-like"/>
    <property type="match status" value="1"/>
</dbReference>
<protein>
    <recommendedName>
        <fullName evidence="8">MYND-type domain-containing protein</fullName>
    </recommendedName>
</protein>
<dbReference type="Pfam" id="PF13229">
    <property type="entry name" value="Beta_helix"/>
    <property type="match status" value="1"/>
</dbReference>
<dbReference type="PANTHER" id="PTHR46423">
    <property type="entry name" value="RNA POLYMERASE II-ASSOCIATED PROTEIN 3"/>
    <property type="match status" value="1"/>
</dbReference>
<feature type="repeat" description="TPR" evidence="6">
    <location>
        <begin position="878"/>
        <end position="911"/>
    </location>
</feature>
<dbReference type="InterPro" id="IPR006626">
    <property type="entry name" value="PbH1"/>
</dbReference>
<dbReference type="EMBL" id="CALNXI010001321">
    <property type="protein sequence ID" value="CAH3164818.1"/>
    <property type="molecule type" value="Genomic_DNA"/>
</dbReference>
<gene>
    <name evidence="9" type="ORF">PEVE_00005107</name>
</gene>
<keyword evidence="1" id="KW-0479">Metal-binding</keyword>
<evidence type="ECO:0000256" key="1">
    <source>
        <dbReference type="ARBA" id="ARBA00022723"/>
    </source>
</evidence>
<comment type="caution">
    <text evidence="9">The sequence shown here is derived from an EMBL/GenBank/DDBJ whole genome shotgun (WGS) entry which is preliminary data.</text>
</comment>
<keyword evidence="2 5" id="KW-0863">Zinc-finger</keyword>
<feature type="coiled-coil region" evidence="7">
    <location>
        <begin position="211"/>
        <end position="331"/>
    </location>
</feature>
<evidence type="ECO:0000256" key="3">
    <source>
        <dbReference type="ARBA" id="ARBA00022803"/>
    </source>
</evidence>
<evidence type="ECO:0000313" key="9">
    <source>
        <dbReference type="EMBL" id="CAH3164818.1"/>
    </source>
</evidence>
<dbReference type="Gene3D" id="6.10.140.2220">
    <property type="match status" value="1"/>
</dbReference>
<dbReference type="Gene3D" id="3.40.50.300">
    <property type="entry name" value="P-loop containing nucleotide triphosphate hydrolases"/>
    <property type="match status" value="1"/>
</dbReference>
<dbReference type="PROSITE" id="PS50865">
    <property type="entry name" value="ZF_MYND_2"/>
    <property type="match status" value="1"/>
</dbReference>
<evidence type="ECO:0000313" key="10">
    <source>
        <dbReference type="Proteomes" id="UP001159427"/>
    </source>
</evidence>
<dbReference type="InterPro" id="IPR027417">
    <property type="entry name" value="P-loop_NTPase"/>
</dbReference>
<dbReference type="Gene3D" id="2.160.20.10">
    <property type="entry name" value="Single-stranded right-handed beta-helix, Pectin lyase-like"/>
    <property type="match status" value="1"/>
</dbReference>
<dbReference type="Gene3D" id="1.25.40.10">
    <property type="entry name" value="Tetratricopeptide repeat domain"/>
    <property type="match status" value="1"/>
</dbReference>
<keyword evidence="4" id="KW-0862">Zinc</keyword>
<accession>A0ABN8QL72</accession>
<dbReference type="SUPFAM" id="SSF52540">
    <property type="entry name" value="P-loop containing nucleoside triphosphate hydrolases"/>
    <property type="match status" value="1"/>
</dbReference>
<dbReference type="SUPFAM" id="SSF51126">
    <property type="entry name" value="Pectin lyase-like"/>
    <property type="match status" value="1"/>
</dbReference>
<dbReference type="InterPro" id="IPR056681">
    <property type="entry name" value="DUF7779"/>
</dbReference>
<evidence type="ECO:0000259" key="8">
    <source>
        <dbReference type="PROSITE" id="PS50865"/>
    </source>
</evidence>
<dbReference type="PRINTS" id="PR00364">
    <property type="entry name" value="DISEASERSIST"/>
</dbReference>
<dbReference type="SMART" id="SM00710">
    <property type="entry name" value="PbH1"/>
    <property type="match status" value="8"/>
</dbReference>
<dbReference type="Proteomes" id="UP001159427">
    <property type="component" value="Unassembled WGS sequence"/>
</dbReference>
<sequence length="1594" mass="181358">MAAPSLGSSQEQRRWLVVGIALHHVLTPCLRDKIKAEMTPFYQHLVRHFGLDKQTYPKFLKNIPLSTVNLNYESINNNDTAKHRSHYDYCVKDEVSLAKLFMKPFMAQFNAFDSSFDSSAVLGVLCGALPFASVQLFAEDVRLKVRNEWAHCDFTAWTEAHYDTCFDLMEDLVKNVRITTSDQARVLDELRLWRTQGLEICLGKPLDDNLLQVIRKEVQRLSDSLDDCKDREGKNVKSVCSTLALFKSEFDRAIQLLKTQYSKLESSYSDIKNNQDAIKEEISSRDKDQGERLKMLELNMEMRQQQIDDLYQALEVKGEVMKRDLEVLQARMNTLSLSEGPEGVIFDAPEQNKWFTGREDTIEKLERHLTFSTSNEGLKTIALCGLGGCGKTTLGAKFAWKHRTKYKGGVFWISMEDDKKFEKSMNDLALRLGLLADTFDLTLSKVLTWISKRIKPWLLVLDDVDQLHLSEQMHKVLSGRWKRQAEGHVLLTTRREPKEVCESMDVEENCCVQVFAFSEEEAKRFLVTRCGATFSGNEGKLDELARELGCLPLALEQAGAHIKALQCPISIYLEEYKVQRLKLLSQHPRPKPTWEYESANRLAVHTTWLLNFEYVRKSTLGEPASNFVQAAAFLESDEIQDVLINPPLLTTEEPPHPDGNFPVHKQIAEILTKFSLFQRKTSKSLYLHRLVQEVIRNRMTVEETTLSLSRAVRLIHRAFQDCPSPDQILMNITASIQGQPSTAVSDPSLFFLWSKLTCHASEIQQHLKTLLDQPDIERNVKTVVLTQEASRVVYENAVQLSVHGHNEEAKETERFALQILNSCPSRSRSILTVDELKILFPHTLPLPQLFQKIILYSSTPPVDDNEDAGTDSHLLIKIDEFRLRGNAFFKDGRFKEAIKAYTDALEVRRKAKYWDPRLLNNRATAYLKLGDYEKCLADSEQYIALRPNCWKGYTRKSLALHGLNKGGFSMCSAAIAYYHDAKSCRRYEAFQKVFKYLDEKWAIVESSESLKRYILENKTPHLKKKVLLLTNKQYKIDDGLVLEVEEVQNVLCNLDGSNDIEGTTLAAYSERSEVTISCGGLRLCEKCFVQNISFLTNSSIFVAPDGNVEFTNCSFKSSVTRNSAVVVYGKAQLNNCSITDSPGGGITAEYDTASVSLVKCRINGNGNKPLVTAGIRVIDEGSLKVNECVVYGNTEGVLVSGTNYNDSIAKNVLIQNSRIYDNKYDGICLSGHPTRSFNAVVIRKNKIYHNSGFGLSVTFQVNNVTFEENMVFENSWWGIWVQANSGGCYRGNEIYNNKMGGIRVGRQSPGKPPCVLERNYIHDNSGPAFHEGLKLFEGFSFPENLQGFFQMYDLAMAVAMLRRQKDAFEVAVPCAVSPLFKSDNRRYQNGTIQINLQSKSSGTNCAFCFQRDKKLLFCKACMTARYCGKECQKMHWSSHKYICQAMRQKNTVEVQFPIYNMKKNDFVSLMMVWLTHPSLEPSGPQYASPPPRDGTRFVVKVQTLESLFFGMIFDPKGYFSEKCNSQNTKILIYDRSRTVDFETGNQPKLYHLIMECGVTGATMSLTKKVYCWASFKDVKTLQIFTHEFPTLQKW</sequence>
<evidence type="ECO:0000256" key="2">
    <source>
        <dbReference type="ARBA" id="ARBA00022771"/>
    </source>
</evidence>
<proteinExistence type="predicted"/>
<evidence type="ECO:0000256" key="5">
    <source>
        <dbReference type="PROSITE-ProRule" id="PRU00134"/>
    </source>
</evidence>
<dbReference type="InterPro" id="IPR011990">
    <property type="entry name" value="TPR-like_helical_dom_sf"/>
</dbReference>
<dbReference type="InterPro" id="IPR012334">
    <property type="entry name" value="Pectin_lyas_fold"/>
</dbReference>
<dbReference type="Pfam" id="PF00931">
    <property type="entry name" value="NB-ARC"/>
    <property type="match status" value="1"/>
</dbReference>
<dbReference type="SUPFAM" id="SSF144232">
    <property type="entry name" value="HIT/MYND zinc finger-like"/>
    <property type="match status" value="1"/>
</dbReference>
<dbReference type="Pfam" id="PF25000">
    <property type="entry name" value="DUF7779"/>
    <property type="match status" value="1"/>
</dbReference>
<reference evidence="9 10" key="1">
    <citation type="submission" date="2022-05" db="EMBL/GenBank/DDBJ databases">
        <authorList>
            <consortium name="Genoscope - CEA"/>
            <person name="William W."/>
        </authorList>
    </citation>
    <scope>NUCLEOTIDE SEQUENCE [LARGE SCALE GENOMIC DNA]</scope>
</reference>
<keyword evidence="7" id="KW-0175">Coiled coil</keyword>
<dbReference type="InterPro" id="IPR011050">
    <property type="entry name" value="Pectin_lyase_fold/virulence"/>
</dbReference>
<dbReference type="Pfam" id="PF01753">
    <property type="entry name" value="zf-MYND"/>
    <property type="match status" value="1"/>
</dbReference>
<dbReference type="InterPro" id="IPR002182">
    <property type="entry name" value="NB-ARC"/>
</dbReference>
<evidence type="ECO:0000256" key="4">
    <source>
        <dbReference type="ARBA" id="ARBA00022833"/>
    </source>
</evidence>
<dbReference type="InterPro" id="IPR051966">
    <property type="entry name" value="RPAP3"/>
</dbReference>
<dbReference type="PANTHER" id="PTHR46423:SF1">
    <property type="entry name" value="RNA POLYMERASE II-ASSOCIATED PROTEIN 3"/>
    <property type="match status" value="1"/>
</dbReference>
<name>A0ABN8QL72_9CNID</name>
<evidence type="ECO:0000256" key="6">
    <source>
        <dbReference type="PROSITE-ProRule" id="PRU00339"/>
    </source>
</evidence>
<organism evidence="9 10">
    <name type="scientific">Porites evermanni</name>
    <dbReference type="NCBI Taxonomy" id="104178"/>
    <lineage>
        <taxon>Eukaryota</taxon>
        <taxon>Metazoa</taxon>
        <taxon>Cnidaria</taxon>
        <taxon>Anthozoa</taxon>
        <taxon>Hexacorallia</taxon>
        <taxon>Scleractinia</taxon>
        <taxon>Fungiina</taxon>
        <taxon>Poritidae</taxon>
        <taxon>Porites</taxon>
    </lineage>
</organism>
<dbReference type="SMART" id="SM00028">
    <property type="entry name" value="TPR"/>
    <property type="match status" value="2"/>
</dbReference>
<keyword evidence="3 6" id="KW-0802">TPR repeat</keyword>
<keyword evidence="10" id="KW-1185">Reference proteome</keyword>
<dbReference type="Pfam" id="PF13181">
    <property type="entry name" value="TPR_8"/>
    <property type="match status" value="1"/>
</dbReference>
<evidence type="ECO:0000256" key="7">
    <source>
        <dbReference type="SAM" id="Coils"/>
    </source>
</evidence>
<feature type="domain" description="MYND-type" evidence="8">
    <location>
        <begin position="1405"/>
        <end position="1443"/>
    </location>
</feature>
<dbReference type="PROSITE" id="PS50005">
    <property type="entry name" value="TPR"/>
    <property type="match status" value="1"/>
</dbReference>